<evidence type="ECO:0000313" key="3">
    <source>
        <dbReference type="Proteomes" id="UP000319257"/>
    </source>
</evidence>
<feature type="signal peptide" evidence="1">
    <location>
        <begin position="1"/>
        <end position="19"/>
    </location>
</feature>
<keyword evidence="1" id="KW-0732">Signal</keyword>
<feature type="chain" id="PRO_5021248779" evidence="1">
    <location>
        <begin position="20"/>
        <end position="112"/>
    </location>
</feature>
<dbReference type="GeneID" id="41974609"/>
<organism evidence="2 3">
    <name type="scientific">Thyridium curvatum</name>
    <dbReference type="NCBI Taxonomy" id="1093900"/>
    <lineage>
        <taxon>Eukaryota</taxon>
        <taxon>Fungi</taxon>
        <taxon>Dikarya</taxon>
        <taxon>Ascomycota</taxon>
        <taxon>Pezizomycotina</taxon>
        <taxon>Sordariomycetes</taxon>
        <taxon>Sordariomycetidae</taxon>
        <taxon>Thyridiales</taxon>
        <taxon>Thyridiaceae</taxon>
        <taxon>Thyridium</taxon>
    </lineage>
</organism>
<dbReference type="RefSeq" id="XP_030993758.1">
    <property type="nucleotide sequence ID" value="XM_031141875.1"/>
</dbReference>
<protein>
    <submittedName>
        <fullName evidence="2">Uncharacterized protein</fullName>
    </submittedName>
</protein>
<evidence type="ECO:0000256" key="1">
    <source>
        <dbReference type="SAM" id="SignalP"/>
    </source>
</evidence>
<dbReference type="EMBL" id="SKBQ01000043">
    <property type="protein sequence ID" value="TPX12047.1"/>
    <property type="molecule type" value="Genomic_DNA"/>
</dbReference>
<dbReference type="InParanoid" id="A0A507AX35"/>
<reference evidence="2 3" key="1">
    <citation type="submission" date="2019-06" db="EMBL/GenBank/DDBJ databases">
        <title>Draft genome sequence of the filamentous fungus Phialemoniopsis curvata isolated from diesel fuel.</title>
        <authorList>
            <person name="Varaljay V.A."/>
            <person name="Lyon W.J."/>
            <person name="Crouch A.L."/>
            <person name="Drake C.E."/>
            <person name="Hollomon J.M."/>
            <person name="Nadeau L.J."/>
            <person name="Nunn H.S."/>
            <person name="Stevenson B.S."/>
            <person name="Bojanowski C.L."/>
            <person name="Crookes-Goodson W.J."/>
        </authorList>
    </citation>
    <scope>NUCLEOTIDE SEQUENCE [LARGE SCALE GENOMIC DNA]</scope>
    <source>
        <strain evidence="2 3">D216</strain>
    </source>
</reference>
<dbReference type="Proteomes" id="UP000319257">
    <property type="component" value="Unassembled WGS sequence"/>
</dbReference>
<sequence length="112" mass="11554">MLLAQSLVALTALVVSTFAAPAPSDIVLNPTNTDGGLLTPTLITGPTLTTRPIVPPIQSCCCCRTKLPTGPRVTLSPDVVAAEDAMAKLCAPIACPANNKQLCLMVLCPDLQ</sequence>
<accession>A0A507AX35</accession>
<keyword evidence="3" id="KW-1185">Reference proteome</keyword>
<evidence type="ECO:0000313" key="2">
    <source>
        <dbReference type="EMBL" id="TPX12047.1"/>
    </source>
</evidence>
<gene>
    <name evidence="2" type="ORF">E0L32_007162</name>
</gene>
<comment type="caution">
    <text evidence="2">The sequence shown here is derived from an EMBL/GenBank/DDBJ whole genome shotgun (WGS) entry which is preliminary data.</text>
</comment>
<proteinExistence type="predicted"/>
<name>A0A507AX35_9PEZI</name>
<dbReference type="AlphaFoldDB" id="A0A507AX35"/>